<dbReference type="Proteomes" id="UP001500689">
    <property type="component" value="Unassembled WGS sequence"/>
</dbReference>
<proteinExistence type="predicted"/>
<sequence length="109" mass="10947">MPPSGRIRAPGAGTIACGESGSEAENPIEADAAVFAHDAVPQAGRPRTDSAPGRTATARSTAWVTGPAGRAPAASGQVTMCTRARRKAADRDADLGGITSSGSWFRLAG</sequence>
<accession>A0ABP6WAL5</accession>
<reference evidence="3" key="1">
    <citation type="journal article" date="2019" name="Int. J. Syst. Evol. Microbiol.">
        <title>The Global Catalogue of Microorganisms (GCM) 10K type strain sequencing project: providing services to taxonomists for standard genome sequencing and annotation.</title>
        <authorList>
            <consortium name="The Broad Institute Genomics Platform"/>
            <consortium name="The Broad Institute Genome Sequencing Center for Infectious Disease"/>
            <person name="Wu L."/>
            <person name="Ma J."/>
        </authorList>
    </citation>
    <scope>NUCLEOTIDE SEQUENCE [LARGE SCALE GENOMIC DNA]</scope>
    <source>
        <strain evidence="3">JCM 16898</strain>
    </source>
</reference>
<evidence type="ECO:0000313" key="2">
    <source>
        <dbReference type="EMBL" id="GAA3548665.1"/>
    </source>
</evidence>
<evidence type="ECO:0000256" key="1">
    <source>
        <dbReference type="SAM" id="MobiDB-lite"/>
    </source>
</evidence>
<protein>
    <submittedName>
        <fullName evidence="2">Uncharacterized protein</fullName>
    </submittedName>
</protein>
<dbReference type="EMBL" id="BAAAZN010000006">
    <property type="protein sequence ID" value="GAA3548665.1"/>
    <property type="molecule type" value="Genomic_DNA"/>
</dbReference>
<evidence type="ECO:0000313" key="3">
    <source>
        <dbReference type="Proteomes" id="UP001500689"/>
    </source>
</evidence>
<name>A0ABP6WAL5_9PSEU</name>
<gene>
    <name evidence="2" type="ORF">GCM10022222_35320</name>
</gene>
<comment type="caution">
    <text evidence="2">The sequence shown here is derived from an EMBL/GenBank/DDBJ whole genome shotgun (WGS) entry which is preliminary data.</text>
</comment>
<keyword evidence="3" id="KW-1185">Reference proteome</keyword>
<feature type="region of interest" description="Disordered" evidence="1">
    <location>
        <begin position="1"/>
        <end position="24"/>
    </location>
</feature>
<organism evidence="2 3">
    <name type="scientific">Amycolatopsis ultiminotia</name>
    <dbReference type="NCBI Taxonomy" id="543629"/>
    <lineage>
        <taxon>Bacteria</taxon>
        <taxon>Bacillati</taxon>
        <taxon>Actinomycetota</taxon>
        <taxon>Actinomycetes</taxon>
        <taxon>Pseudonocardiales</taxon>
        <taxon>Pseudonocardiaceae</taxon>
        <taxon>Amycolatopsis</taxon>
    </lineage>
</organism>